<reference evidence="12" key="1">
    <citation type="submission" date="2023-12" db="EMBL/GenBank/DDBJ databases">
        <title>Genome assembly of Anisodus tanguticus.</title>
        <authorList>
            <person name="Wang Y.-J."/>
        </authorList>
    </citation>
    <scope>NUCLEOTIDE SEQUENCE</scope>
    <source>
        <strain evidence="12">KB-2021</strain>
        <tissue evidence="12">Leaf</tissue>
    </source>
</reference>
<dbReference type="PROSITE" id="PS00107">
    <property type="entry name" value="PROTEIN_KINASE_ATP"/>
    <property type="match status" value="1"/>
</dbReference>
<evidence type="ECO:0000256" key="10">
    <source>
        <dbReference type="SAM" id="MobiDB-lite"/>
    </source>
</evidence>
<dbReference type="GO" id="GO:0005524">
    <property type="term" value="F:ATP binding"/>
    <property type="evidence" value="ECO:0007669"/>
    <property type="project" value="UniProtKB-UniRule"/>
</dbReference>
<evidence type="ECO:0000259" key="11">
    <source>
        <dbReference type="PROSITE" id="PS50011"/>
    </source>
</evidence>
<evidence type="ECO:0000256" key="6">
    <source>
        <dbReference type="ARBA" id="ARBA00022840"/>
    </source>
</evidence>
<dbReference type="FunFam" id="1.10.510.10:FF:001239">
    <property type="entry name" value="Predicted protein"/>
    <property type="match status" value="1"/>
</dbReference>
<accession>A0AAE1RCQ1</accession>
<evidence type="ECO:0000313" key="12">
    <source>
        <dbReference type="EMBL" id="KAK4348783.1"/>
    </source>
</evidence>
<keyword evidence="3" id="KW-0808">Transferase</keyword>
<feature type="compositionally biased region" description="Polar residues" evidence="10">
    <location>
        <begin position="144"/>
        <end position="164"/>
    </location>
</feature>
<keyword evidence="6 9" id="KW-0067">ATP-binding</keyword>
<dbReference type="EC" id="2.7.11.25" evidence="2"/>
<dbReference type="GO" id="GO:0005737">
    <property type="term" value="C:cytoplasm"/>
    <property type="evidence" value="ECO:0007669"/>
    <property type="project" value="TreeGrafter"/>
</dbReference>
<dbReference type="InterPro" id="IPR011009">
    <property type="entry name" value="Kinase-like_dom_sf"/>
</dbReference>
<dbReference type="PANTHER" id="PTHR48016:SF55">
    <property type="entry name" value="MITOGEN-ACTIVATED PROTEIN KINASE KINASE KINASE YODA-LIKE"/>
    <property type="match status" value="1"/>
</dbReference>
<dbReference type="SMART" id="SM00220">
    <property type="entry name" value="S_TKc"/>
    <property type="match status" value="1"/>
</dbReference>
<keyword evidence="4 9" id="KW-0547">Nucleotide-binding</keyword>
<dbReference type="InterPro" id="IPR000719">
    <property type="entry name" value="Prot_kinase_dom"/>
</dbReference>
<gene>
    <name evidence="12" type="ORF">RND71_031538</name>
</gene>
<evidence type="ECO:0000256" key="7">
    <source>
        <dbReference type="ARBA" id="ARBA00047559"/>
    </source>
</evidence>
<comment type="catalytic activity">
    <reaction evidence="7">
        <text>L-threonyl-[protein] + ATP = O-phospho-L-threonyl-[protein] + ADP + H(+)</text>
        <dbReference type="Rhea" id="RHEA:46608"/>
        <dbReference type="Rhea" id="RHEA-COMP:11060"/>
        <dbReference type="Rhea" id="RHEA-COMP:11605"/>
        <dbReference type="ChEBI" id="CHEBI:15378"/>
        <dbReference type="ChEBI" id="CHEBI:30013"/>
        <dbReference type="ChEBI" id="CHEBI:30616"/>
        <dbReference type="ChEBI" id="CHEBI:61977"/>
        <dbReference type="ChEBI" id="CHEBI:456216"/>
        <dbReference type="EC" id="2.7.11.25"/>
    </reaction>
</comment>
<feature type="compositionally biased region" description="Polar residues" evidence="10">
    <location>
        <begin position="631"/>
        <end position="641"/>
    </location>
</feature>
<name>A0AAE1RCQ1_9SOLA</name>
<proteinExistence type="inferred from homology"/>
<dbReference type="PROSITE" id="PS50011">
    <property type="entry name" value="PROTEIN_KINASE_DOM"/>
    <property type="match status" value="1"/>
</dbReference>
<feature type="region of interest" description="Disordered" evidence="10">
    <location>
        <begin position="128"/>
        <end position="172"/>
    </location>
</feature>
<feature type="compositionally biased region" description="Low complexity" evidence="10">
    <location>
        <begin position="9"/>
        <end position="29"/>
    </location>
</feature>
<dbReference type="SUPFAM" id="SSF56112">
    <property type="entry name" value="Protein kinase-like (PK-like)"/>
    <property type="match status" value="1"/>
</dbReference>
<feature type="region of interest" description="Disordered" evidence="10">
    <location>
        <begin position="1"/>
        <end position="47"/>
    </location>
</feature>
<feature type="binding site" evidence="9">
    <location>
        <position position="341"/>
    </location>
    <ligand>
        <name>ATP</name>
        <dbReference type="ChEBI" id="CHEBI:30616"/>
    </ligand>
</feature>
<evidence type="ECO:0000256" key="9">
    <source>
        <dbReference type="PROSITE-ProRule" id="PRU10141"/>
    </source>
</evidence>
<evidence type="ECO:0000256" key="4">
    <source>
        <dbReference type="ARBA" id="ARBA00022741"/>
    </source>
</evidence>
<evidence type="ECO:0000313" key="13">
    <source>
        <dbReference type="Proteomes" id="UP001291623"/>
    </source>
</evidence>
<feature type="compositionally biased region" description="Low complexity" evidence="10">
    <location>
        <begin position="670"/>
        <end position="683"/>
    </location>
</feature>
<evidence type="ECO:0000256" key="1">
    <source>
        <dbReference type="ARBA" id="ARBA00006529"/>
    </source>
</evidence>
<keyword evidence="13" id="KW-1185">Reference proteome</keyword>
<dbReference type="AlphaFoldDB" id="A0AAE1RCQ1"/>
<dbReference type="Proteomes" id="UP001291623">
    <property type="component" value="Unassembled WGS sequence"/>
</dbReference>
<comment type="caution">
    <text evidence="12">The sequence shown here is derived from an EMBL/GenBank/DDBJ whole genome shotgun (WGS) entry which is preliminary data.</text>
</comment>
<organism evidence="12 13">
    <name type="scientific">Anisodus tanguticus</name>
    <dbReference type="NCBI Taxonomy" id="243964"/>
    <lineage>
        <taxon>Eukaryota</taxon>
        <taxon>Viridiplantae</taxon>
        <taxon>Streptophyta</taxon>
        <taxon>Embryophyta</taxon>
        <taxon>Tracheophyta</taxon>
        <taxon>Spermatophyta</taxon>
        <taxon>Magnoliopsida</taxon>
        <taxon>eudicotyledons</taxon>
        <taxon>Gunneridae</taxon>
        <taxon>Pentapetalae</taxon>
        <taxon>asterids</taxon>
        <taxon>lamiids</taxon>
        <taxon>Solanales</taxon>
        <taxon>Solanaceae</taxon>
        <taxon>Solanoideae</taxon>
        <taxon>Hyoscyameae</taxon>
        <taxon>Anisodus</taxon>
    </lineage>
</organism>
<evidence type="ECO:0000256" key="8">
    <source>
        <dbReference type="ARBA" id="ARBA00048329"/>
    </source>
</evidence>
<dbReference type="PANTHER" id="PTHR48016">
    <property type="entry name" value="MAP KINASE KINASE KINASE SSK2-RELATED-RELATED"/>
    <property type="match status" value="1"/>
</dbReference>
<keyword evidence="5" id="KW-0418">Kinase</keyword>
<protein>
    <recommendedName>
        <fullName evidence="2">mitogen-activated protein kinase kinase kinase</fullName>
        <ecNumber evidence="2">2.7.11.25</ecNumber>
    </recommendedName>
</protein>
<sequence length="733" mass="80802">MPSLWKAFSLSSSSHNHSSGSSSSSSSSSTPTDSPNTRRIYGGGRRLTRQRKLRHVSDDHLGLKRPNIQSLITDERSKSLPVSTDFGSGYRSPRHLCHGSKSSAVPLPLPLPELNSLHKQNSVGFNSPVIVDRDPLSPPLARVTSDQTPTEVTSSQHPRSSTPTYRRRGFPQDLNADSVEFRLNVPARSAPSSGFTSPVPSPKRFSTQDLFHPPFHQASSSSPSEAYSFQLSPTRVINSADHSPLSSFRNNRSGAVHSHHKSLPESSLALNETNNINVHPLPLPPGVLRQSELCTIHSNMDKPCVSPRKGQWLKGKLLGRGTYGSVYEATNRETGALCAMKEVDLTPDDPKSAECIKQLEQEIRVLRQLKHRNIVQYYGSEIMEDRFCIYLEYVHPGSINKYVREHCVAMTESIVRNFTRHIVSGLAYLHSTKTIHRDIKGANLLVDASGVVKLADFGLAKHLSSCATDLSLKGSPHWMAPEVMQAVLRKDANPELALAVDIWSLGCTVIEMFTGQPPWGELSWVQAMFGVLNKSPPIPEKLSSEGKDFLLCCFQRKPADRPSAMMLLEHAFLRNTNSHEHSITAAGCSEDSSGMKLHDTLQSPKNPTNHEKEPKPPSPATSARHGKSPRGSETCQQTQPETCEHGAASHHSPCSTLEVLPCISSIELNSSSRAASPSSVPSSFRLGPENRSPYRVIGKEVPKPLYKITTNKAEIKTRVQIRRIRYTKLQLDD</sequence>
<dbReference type="Pfam" id="PF00069">
    <property type="entry name" value="Pkinase"/>
    <property type="match status" value="1"/>
</dbReference>
<dbReference type="Gene3D" id="1.10.510.10">
    <property type="entry name" value="Transferase(Phosphotransferase) domain 1"/>
    <property type="match status" value="1"/>
</dbReference>
<comment type="catalytic activity">
    <reaction evidence="8">
        <text>L-seryl-[protein] + ATP = O-phospho-L-seryl-[protein] + ADP + H(+)</text>
        <dbReference type="Rhea" id="RHEA:17989"/>
        <dbReference type="Rhea" id="RHEA-COMP:9863"/>
        <dbReference type="Rhea" id="RHEA-COMP:11604"/>
        <dbReference type="ChEBI" id="CHEBI:15378"/>
        <dbReference type="ChEBI" id="CHEBI:29999"/>
        <dbReference type="ChEBI" id="CHEBI:30616"/>
        <dbReference type="ChEBI" id="CHEBI:83421"/>
        <dbReference type="ChEBI" id="CHEBI:456216"/>
        <dbReference type="EC" id="2.7.11.25"/>
    </reaction>
</comment>
<feature type="domain" description="Protein kinase" evidence="11">
    <location>
        <begin position="312"/>
        <end position="573"/>
    </location>
</feature>
<dbReference type="GO" id="GO:0004709">
    <property type="term" value="F:MAP kinase kinase kinase activity"/>
    <property type="evidence" value="ECO:0007669"/>
    <property type="project" value="UniProtKB-EC"/>
</dbReference>
<feature type="region of interest" description="Disordered" evidence="10">
    <location>
        <begin position="585"/>
        <end position="651"/>
    </location>
</feature>
<dbReference type="EMBL" id="JAVYJV010000017">
    <property type="protein sequence ID" value="KAK4348783.1"/>
    <property type="molecule type" value="Genomic_DNA"/>
</dbReference>
<evidence type="ECO:0000256" key="5">
    <source>
        <dbReference type="ARBA" id="ARBA00022777"/>
    </source>
</evidence>
<feature type="region of interest" description="Disordered" evidence="10">
    <location>
        <begin position="670"/>
        <end position="692"/>
    </location>
</feature>
<evidence type="ECO:0000256" key="3">
    <source>
        <dbReference type="ARBA" id="ARBA00022679"/>
    </source>
</evidence>
<evidence type="ECO:0000256" key="2">
    <source>
        <dbReference type="ARBA" id="ARBA00012406"/>
    </source>
</evidence>
<dbReference type="InterPro" id="IPR050538">
    <property type="entry name" value="MAP_kinase_kinase_kinase"/>
</dbReference>
<comment type="similarity">
    <text evidence="1">Belongs to the protein kinase superfamily. STE Ser/Thr protein kinase family. MAP kinase kinase kinase subfamily.</text>
</comment>
<dbReference type="InterPro" id="IPR017441">
    <property type="entry name" value="Protein_kinase_ATP_BS"/>
</dbReference>